<evidence type="ECO:0000313" key="2">
    <source>
        <dbReference type="EnsemblMetazoa" id="AMIN005877-PA"/>
    </source>
</evidence>
<protein>
    <submittedName>
        <fullName evidence="2">DUF1758 domain-containing protein</fullName>
    </submittedName>
</protein>
<dbReference type="EnsemblMetazoa" id="AMIN005877-RA">
    <property type="protein sequence ID" value="AMIN005877-PA"/>
    <property type="gene ID" value="AMIN005877"/>
</dbReference>
<dbReference type="Proteomes" id="UP000075920">
    <property type="component" value="Unassembled WGS sequence"/>
</dbReference>
<dbReference type="PANTHER" id="PTHR47331:SF5">
    <property type="entry name" value="RIBONUCLEASE H"/>
    <property type="match status" value="1"/>
</dbReference>
<proteinExistence type="predicted"/>
<evidence type="ECO:0000313" key="3">
    <source>
        <dbReference type="Proteomes" id="UP000075920"/>
    </source>
</evidence>
<dbReference type="PANTHER" id="PTHR47331">
    <property type="entry name" value="PHD-TYPE DOMAIN-CONTAINING PROTEIN"/>
    <property type="match status" value="1"/>
</dbReference>
<dbReference type="InterPro" id="IPR021109">
    <property type="entry name" value="Peptidase_aspartic_dom_sf"/>
</dbReference>
<feature type="compositionally biased region" description="Basic and acidic residues" evidence="1">
    <location>
        <begin position="439"/>
        <end position="448"/>
    </location>
</feature>
<dbReference type="CDD" id="cd00303">
    <property type="entry name" value="retropepsin_like"/>
    <property type="match status" value="1"/>
</dbReference>
<organism evidence="2 3">
    <name type="scientific">Anopheles minimus</name>
    <dbReference type="NCBI Taxonomy" id="112268"/>
    <lineage>
        <taxon>Eukaryota</taxon>
        <taxon>Metazoa</taxon>
        <taxon>Ecdysozoa</taxon>
        <taxon>Arthropoda</taxon>
        <taxon>Hexapoda</taxon>
        <taxon>Insecta</taxon>
        <taxon>Pterygota</taxon>
        <taxon>Neoptera</taxon>
        <taxon>Endopterygota</taxon>
        <taxon>Diptera</taxon>
        <taxon>Nematocera</taxon>
        <taxon>Culicoidea</taxon>
        <taxon>Culicidae</taxon>
        <taxon>Anophelinae</taxon>
        <taxon>Anopheles</taxon>
    </lineage>
</organism>
<dbReference type="Pfam" id="PF03564">
    <property type="entry name" value="DUF1759"/>
    <property type="match status" value="1"/>
</dbReference>
<accession>A0A182W6B1</accession>
<dbReference type="AlphaFoldDB" id="A0A182W6B1"/>
<evidence type="ECO:0000256" key="1">
    <source>
        <dbReference type="SAM" id="MobiDB-lite"/>
    </source>
</evidence>
<sequence length="744" mass="84320">MATKEKRILQLTRTYNDRLNALQGFVNFVSEYDASVHSVEIETRLQGLEDAKLAFEVARDKFLAEMEDCDTEQLRRDRDIFYQQYYQVKGFLNNKMCVDSTTRLETSARFVGNSTMSQTMHGVSRVKLPKVELPTFSGEITQWLTYKDRFTSMVHDVAELSDVLKLQYLLASLKGEAAQQFDHVTWKALMDRYDNSKLTRREYFKALVHLEPMTSACAGELTRVVNEIKRLVRGMERLKEPITRWDTPLVGLTLLKLDKQLLLEWEKASTESMEDTYKMLMEFLEKQITMFNSVSLHSTKVINTKPASNTKSAFSNNVSSSLPGKLSGKACLRNTPSRGSQSVAMACTAEARGVNLVKCSLCTENHQLGTCPKFEKMSLDERQRVVASETLCFNCLKGNHRARLCRSNARCKVCKGRHHSLMCRKTSESQPSGGAHGIQQEDRATNDKEQDTMINAMARGDPKKGTVWLSTVQVLISNSWGDEVPVRALLDQGSQCNFISETVAQQLRLKKRRVHRPLSGVGAAVFNVETLVSVGIKSRISSFKACLECLVLPKVTARFPAQYIDVKGWKIPKDLQLADPGFNQPEKIDLLIGAEIFGELLQTGRPKLAPHLPMLLETKLGWIVSGREAWKGSHEASATQANCVLAEEDLNAAMEQLVMLENIPEERIQSSEDQAMEQWYLKTTTREQTGRYVVELPKIPQYDERLGDSLQGAIKRFATIERRLARDNNLKQQYHEFMAEYLKL</sequence>
<dbReference type="InterPro" id="IPR005312">
    <property type="entry name" value="DUF1759"/>
</dbReference>
<feature type="region of interest" description="Disordered" evidence="1">
    <location>
        <begin position="425"/>
        <end position="448"/>
    </location>
</feature>
<dbReference type="VEuPathDB" id="VectorBase:AMIN005877"/>
<dbReference type="Gene3D" id="2.40.70.10">
    <property type="entry name" value="Acid Proteases"/>
    <property type="match status" value="1"/>
</dbReference>
<reference evidence="2" key="2">
    <citation type="submission" date="2020-05" db="UniProtKB">
        <authorList>
            <consortium name="EnsemblMetazoa"/>
        </authorList>
    </citation>
    <scope>IDENTIFICATION</scope>
    <source>
        <strain evidence="2">MINIMUS1</strain>
    </source>
</reference>
<reference evidence="3" key="1">
    <citation type="submission" date="2013-03" db="EMBL/GenBank/DDBJ databases">
        <title>The Genome Sequence of Anopheles minimus MINIMUS1.</title>
        <authorList>
            <consortium name="The Broad Institute Genomics Platform"/>
            <person name="Neafsey D.E."/>
            <person name="Walton C."/>
            <person name="Walker B."/>
            <person name="Young S.K."/>
            <person name="Zeng Q."/>
            <person name="Gargeya S."/>
            <person name="Fitzgerald M."/>
            <person name="Haas B."/>
            <person name="Abouelleil A."/>
            <person name="Allen A.W."/>
            <person name="Alvarado L."/>
            <person name="Arachchi H.M."/>
            <person name="Berlin A.M."/>
            <person name="Chapman S.B."/>
            <person name="Gainer-Dewar J."/>
            <person name="Goldberg J."/>
            <person name="Griggs A."/>
            <person name="Gujja S."/>
            <person name="Hansen M."/>
            <person name="Howarth C."/>
            <person name="Imamovic A."/>
            <person name="Ireland A."/>
            <person name="Larimer J."/>
            <person name="McCowan C."/>
            <person name="Murphy C."/>
            <person name="Pearson M."/>
            <person name="Poon T.W."/>
            <person name="Priest M."/>
            <person name="Roberts A."/>
            <person name="Saif S."/>
            <person name="Shea T."/>
            <person name="Sisk P."/>
            <person name="Sykes S."/>
            <person name="Wortman J."/>
            <person name="Nusbaum C."/>
            <person name="Birren B."/>
        </authorList>
    </citation>
    <scope>NUCLEOTIDE SEQUENCE [LARGE SCALE GENOMIC DNA]</scope>
    <source>
        <strain evidence="3">MINIMUS1</strain>
    </source>
</reference>
<name>A0A182W6B1_9DIPT</name>
<dbReference type="STRING" id="112268.A0A182W6B1"/>
<keyword evidence="3" id="KW-1185">Reference proteome</keyword>